<dbReference type="RefSeq" id="WP_073556763.1">
    <property type="nucleotide sequence ID" value="NZ_MRCA01000016.1"/>
</dbReference>
<gene>
    <name evidence="1" type="ORF">NIES592_20670</name>
</gene>
<proteinExistence type="predicted"/>
<keyword evidence="2" id="KW-1185">Reference proteome</keyword>
<accession>A0A1U7GUH6</accession>
<evidence type="ECO:0000313" key="2">
    <source>
        <dbReference type="Proteomes" id="UP000186391"/>
    </source>
</evidence>
<sequence length="88" mass="10011">MLYDVIEEHNQQRTVTPIQVNPSQIYIRASVINSNSIQIAIADNEPGTSEDVQKQIFNVTIGTKFVVELPIQQNKSKSKKPKVKRKTF</sequence>
<dbReference type="AlphaFoldDB" id="A0A1U7GUH6"/>
<dbReference type="EMBL" id="MRCA01000016">
    <property type="protein sequence ID" value="OKH11658.1"/>
    <property type="molecule type" value="Genomic_DNA"/>
</dbReference>
<evidence type="ECO:0000313" key="1">
    <source>
        <dbReference type="EMBL" id="OKH11658.1"/>
    </source>
</evidence>
<protein>
    <submittedName>
        <fullName evidence="1">Phosphatase</fullName>
    </submittedName>
</protein>
<organism evidence="1 2">
    <name type="scientific">Fischerella major NIES-592</name>
    <dbReference type="NCBI Taxonomy" id="210994"/>
    <lineage>
        <taxon>Bacteria</taxon>
        <taxon>Bacillati</taxon>
        <taxon>Cyanobacteriota</taxon>
        <taxon>Cyanophyceae</taxon>
        <taxon>Nostocales</taxon>
        <taxon>Hapalosiphonaceae</taxon>
        <taxon>Fischerella</taxon>
    </lineage>
</organism>
<name>A0A1U7GUH6_9CYAN</name>
<dbReference type="Proteomes" id="UP000186391">
    <property type="component" value="Unassembled WGS sequence"/>
</dbReference>
<comment type="caution">
    <text evidence="1">The sequence shown here is derived from an EMBL/GenBank/DDBJ whole genome shotgun (WGS) entry which is preliminary data.</text>
</comment>
<reference evidence="1 2" key="1">
    <citation type="submission" date="2016-11" db="EMBL/GenBank/DDBJ databases">
        <title>Draft Genome Sequences of Nine Cyanobacterial Strains from Diverse Habitats.</title>
        <authorList>
            <person name="Zhu T."/>
            <person name="Hou S."/>
            <person name="Lu X."/>
            <person name="Hess W.R."/>
        </authorList>
    </citation>
    <scope>NUCLEOTIDE SEQUENCE [LARGE SCALE GENOMIC DNA]</scope>
    <source>
        <strain evidence="1 2">NIES-592</strain>
    </source>
</reference>